<dbReference type="Pfam" id="PF07777">
    <property type="entry name" value="MFMR"/>
    <property type="match status" value="1"/>
</dbReference>
<dbReference type="GO" id="GO:0003700">
    <property type="term" value="F:DNA-binding transcription factor activity"/>
    <property type="evidence" value="ECO:0007669"/>
    <property type="project" value="InterPro"/>
</dbReference>
<feature type="compositionally biased region" description="Polar residues" evidence="7">
    <location>
        <begin position="87"/>
        <end position="103"/>
    </location>
</feature>
<dbReference type="GO" id="GO:0005634">
    <property type="term" value="C:nucleus"/>
    <property type="evidence" value="ECO:0007669"/>
    <property type="project" value="UniProtKB-SubCell"/>
</dbReference>
<evidence type="ECO:0000256" key="4">
    <source>
        <dbReference type="ARBA" id="ARBA00023125"/>
    </source>
</evidence>
<reference evidence="9" key="1">
    <citation type="submission" date="2019-09" db="EMBL/GenBank/DDBJ databases">
        <title>Draft genome information of white flower Hibiscus syriacus.</title>
        <authorList>
            <person name="Kim Y.-M."/>
        </authorList>
    </citation>
    <scope>NUCLEOTIDE SEQUENCE [LARGE SCALE GENOMIC DNA]</scope>
    <source>
        <strain evidence="9">YM2019G1</strain>
    </source>
</reference>
<gene>
    <name evidence="9" type="ORF">F3Y22_tig00110357pilonHSYRG00011</name>
</gene>
<dbReference type="PANTHER" id="PTHR45967">
    <property type="entry name" value="G-BOX-BINDING FACTOR 3-RELATED"/>
    <property type="match status" value="1"/>
</dbReference>
<dbReference type="PROSITE" id="PS50217">
    <property type="entry name" value="BZIP"/>
    <property type="match status" value="1"/>
</dbReference>
<dbReference type="SMART" id="SM00338">
    <property type="entry name" value="BRLZ"/>
    <property type="match status" value="1"/>
</dbReference>
<evidence type="ECO:0000256" key="1">
    <source>
        <dbReference type="ARBA" id="ARBA00004123"/>
    </source>
</evidence>
<dbReference type="InterPro" id="IPR012900">
    <property type="entry name" value="MFMR"/>
</dbReference>
<dbReference type="PANTHER" id="PTHR45967:SF1">
    <property type="entry name" value="G-BOX-BINDING FACTOR 3"/>
    <property type="match status" value="1"/>
</dbReference>
<keyword evidence="5" id="KW-0804">Transcription</keyword>
<evidence type="ECO:0000256" key="3">
    <source>
        <dbReference type="ARBA" id="ARBA00023015"/>
    </source>
</evidence>
<dbReference type="Pfam" id="PF16596">
    <property type="entry name" value="MFMR_assoc"/>
    <property type="match status" value="1"/>
</dbReference>
<proteinExistence type="inferred from homology"/>
<dbReference type="InterPro" id="IPR044827">
    <property type="entry name" value="GBF-like"/>
</dbReference>
<evidence type="ECO:0000256" key="6">
    <source>
        <dbReference type="ARBA" id="ARBA00023242"/>
    </source>
</evidence>
<dbReference type="InterPro" id="IPR046347">
    <property type="entry name" value="bZIP_sf"/>
</dbReference>
<keyword evidence="6" id="KW-0539">Nucleus</keyword>
<dbReference type="Proteomes" id="UP000436088">
    <property type="component" value="Unassembled WGS sequence"/>
</dbReference>
<dbReference type="EMBL" id="VEPZ02000950">
    <property type="protein sequence ID" value="KAE8708017.1"/>
    <property type="molecule type" value="Genomic_DNA"/>
</dbReference>
<dbReference type="GO" id="GO:0005737">
    <property type="term" value="C:cytoplasm"/>
    <property type="evidence" value="ECO:0007669"/>
    <property type="project" value="UniProtKB-ARBA"/>
</dbReference>
<keyword evidence="4" id="KW-0238">DNA-binding</keyword>
<evidence type="ECO:0000256" key="2">
    <source>
        <dbReference type="ARBA" id="ARBA00007163"/>
    </source>
</evidence>
<evidence type="ECO:0000256" key="5">
    <source>
        <dbReference type="ARBA" id="ARBA00023163"/>
    </source>
</evidence>
<dbReference type="FunFam" id="1.20.5.170:FF:000063">
    <property type="entry name" value="G-box binding factor 3"/>
    <property type="match status" value="1"/>
</dbReference>
<dbReference type="AlphaFoldDB" id="A0A6A3AX75"/>
<dbReference type="PROSITE" id="PS00036">
    <property type="entry name" value="BZIP_BASIC"/>
    <property type="match status" value="1"/>
</dbReference>
<comment type="similarity">
    <text evidence="2">Belongs to the bZIP family.</text>
</comment>
<evidence type="ECO:0000256" key="7">
    <source>
        <dbReference type="SAM" id="MobiDB-lite"/>
    </source>
</evidence>
<accession>A0A6A3AX75</accession>
<keyword evidence="3" id="KW-0805">Transcription regulation</keyword>
<dbReference type="SUPFAM" id="SSF57959">
    <property type="entry name" value="Leucine zipper domain"/>
    <property type="match status" value="1"/>
</dbReference>
<evidence type="ECO:0000313" key="9">
    <source>
        <dbReference type="EMBL" id="KAE8708017.1"/>
    </source>
</evidence>
<dbReference type="InterPro" id="IPR045314">
    <property type="entry name" value="bZIP_plant_GBF1"/>
</dbReference>
<comment type="caution">
    <text evidence="9">The sequence shown here is derived from an EMBL/GenBank/DDBJ whole genome shotgun (WGS) entry which is preliminary data.</text>
</comment>
<dbReference type="GO" id="GO:0000976">
    <property type="term" value="F:transcription cis-regulatory region binding"/>
    <property type="evidence" value="ECO:0007669"/>
    <property type="project" value="UniProtKB-ARBA"/>
</dbReference>
<dbReference type="Pfam" id="PF00170">
    <property type="entry name" value="bZIP_1"/>
    <property type="match status" value="1"/>
</dbReference>
<feature type="region of interest" description="Disordered" evidence="7">
    <location>
        <begin position="185"/>
        <end position="215"/>
    </location>
</feature>
<dbReference type="CDD" id="cd14702">
    <property type="entry name" value="bZIP_plant_GBF1"/>
    <property type="match status" value="1"/>
</dbReference>
<dbReference type="Gene3D" id="1.20.5.170">
    <property type="match status" value="1"/>
</dbReference>
<comment type="subcellular location">
    <subcellularLocation>
        <location evidence="1">Nucleus</location>
    </subcellularLocation>
</comment>
<evidence type="ECO:0000259" key="8">
    <source>
        <dbReference type="PROSITE" id="PS50217"/>
    </source>
</evidence>
<organism evidence="9 10">
    <name type="scientific">Hibiscus syriacus</name>
    <name type="common">Rose of Sharon</name>
    <dbReference type="NCBI Taxonomy" id="106335"/>
    <lineage>
        <taxon>Eukaryota</taxon>
        <taxon>Viridiplantae</taxon>
        <taxon>Streptophyta</taxon>
        <taxon>Embryophyta</taxon>
        <taxon>Tracheophyta</taxon>
        <taxon>Spermatophyta</taxon>
        <taxon>Magnoliopsida</taxon>
        <taxon>eudicotyledons</taxon>
        <taxon>Gunneridae</taxon>
        <taxon>Pentapetalae</taxon>
        <taxon>rosids</taxon>
        <taxon>malvids</taxon>
        <taxon>Malvales</taxon>
        <taxon>Malvaceae</taxon>
        <taxon>Malvoideae</taxon>
        <taxon>Hibiscus</taxon>
    </lineage>
</organism>
<feature type="domain" description="BZIP" evidence="8">
    <location>
        <begin position="187"/>
        <end position="250"/>
    </location>
</feature>
<evidence type="ECO:0000313" key="10">
    <source>
        <dbReference type="Proteomes" id="UP000436088"/>
    </source>
</evidence>
<keyword evidence="10" id="KW-1185">Reference proteome</keyword>
<name>A0A6A3AX75_HIBSY</name>
<sequence>MMPPYGAPYATIYPHGGVYAHPAVPLHMLNITGALHCRLPPPWKLLQVIRNTECGLTKKMKGFDSLAMSIGNGTAENDEGAAKHRMSQSAETEASTDGSDGNTTGVRSLSHLVILFSNIFFGFSFIRLRMKVDGKEAGREHQPLVEMGKMRQRLWWRNPPSMNPKSSPTNVPCAVMPPEVWMQNERELKRERRKQSNRDSARRSRLRKQAETEELSRKVEYLTAENATLRSEINQLTEKSEKLRVENATLVEGLKASKLGQAQEITTHKNEGKEGEMYKKKSGVKLHQLLDASPRTDAVAAS</sequence>
<protein>
    <submittedName>
        <fullName evidence="9">G-box binding factor 3, putative isoform 2</fullName>
    </submittedName>
</protein>
<feature type="region of interest" description="Disordered" evidence="7">
    <location>
        <begin position="74"/>
        <end position="103"/>
    </location>
</feature>
<dbReference type="InterPro" id="IPR004827">
    <property type="entry name" value="bZIP"/>
</dbReference>